<dbReference type="RefSeq" id="WP_002211422.1">
    <property type="nucleotide sequence ID" value="NC_008150.1"/>
</dbReference>
<feature type="transmembrane region" description="Helical" evidence="3">
    <location>
        <begin position="208"/>
        <end position="229"/>
    </location>
</feature>
<dbReference type="GO" id="GO:0000160">
    <property type="term" value="P:phosphorelay signal transduction system"/>
    <property type="evidence" value="ECO:0007669"/>
    <property type="project" value="InterPro"/>
</dbReference>
<keyword evidence="3" id="KW-0472">Membrane</keyword>
<dbReference type="SUPFAM" id="SSF46894">
    <property type="entry name" value="C-terminal effector domain of the bipartite response regulators"/>
    <property type="match status" value="1"/>
</dbReference>
<feature type="domain" description="OmpR/PhoB-type" evidence="4">
    <location>
        <begin position="11"/>
        <end position="111"/>
    </location>
</feature>
<proteinExistence type="predicted"/>
<dbReference type="PROSITE" id="PS51755">
    <property type="entry name" value="OMPR_PHOB"/>
    <property type="match status" value="1"/>
</dbReference>
<dbReference type="CDD" id="cd00383">
    <property type="entry name" value="trans_reg_C"/>
    <property type="match status" value="1"/>
</dbReference>
<dbReference type="EMBL" id="CP000308">
    <property type="protein sequence ID" value="ABG15016.1"/>
    <property type="molecule type" value="Genomic_DNA"/>
</dbReference>
<dbReference type="GO" id="GO:0003677">
    <property type="term" value="F:DNA binding"/>
    <property type="evidence" value="ECO:0007669"/>
    <property type="project" value="UniProtKB-UniRule"/>
</dbReference>
<dbReference type="GO" id="GO:0006355">
    <property type="term" value="P:regulation of DNA-templated transcription"/>
    <property type="evidence" value="ECO:0007669"/>
    <property type="project" value="InterPro"/>
</dbReference>
<protein>
    <submittedName>
        <fullName evidence="5">Putative regulatory protein</fullName>
    </submittedName>
</protein>
<dbReference type="Proteomes" id="UP000001971">
    <property type="component" value="Chromosome"/>
</dbReference>
<reference evidence="5 6" key="1">
    <citation type="journal article" date="2006" name="J. Bacteriol.">
        <title>Complete genome sequence of Yersinia pestis strains Antiqua and Nepal516: evidence of gene reduction in an emerging pathogen.</title>
        <authorList>
            <person name="Chain P.S."/>
            <person name="Hu P."/>
            <person name="Malfatti S.A."/>
            <person name="Radnedge L."/>
            <person name="Larimer F."/>
            <person name="Vergez L.M."/>
            <person name="Worsham P."/>
            <person name="Chu M.C."/>
            <person name="Andersen G.L."/>
        </authorList>
    </citation>
    <scope>NUCLEOTIDE SEQUENCE [LARGE SCALE GENOMIC DNA]</scope>
    <source>
        <strain evidence="5 6">Antiqua</strain>
    </source>
</reference>
<dbReference type="HOGENOM" id="CLU_080379_0_0_6"/>
<dbReference type="Gene3D" id="1.10.10.10">
    <property type="entry name" value="Winged helix-like DNA-binding domain superfamily/Winged helix DNA-binding domain"/>
    <property type="match status" value="1"/>
</dbReference>
<accession>A0A0E1NZ15</accession>
<evidence type="ECO:0000313" key="6">
    <source>
        <dbReference type="Proteomes" id="UP000001971"/>
    </source>
</evidence>
<keyword evidence="3" id="KW-1133">Transmembrane helix</keyword>
<feature type="DNA-binding region" description="OmpR/PhoB-type" evidence="2">
    <location>
        <begin position="11"/>
        <end position="111"/>
    </location>
</feature>
<dbReference type="GeneID" id="57973890"/>
<gene>
    <name evidence="5" type="ordered locus">YPA_3054</name>
</gene>
<organism evidence="5 6">
    <name type="scientific">Yersinia pestis bv. Antiqua (strain Antiqua)</name>
    <dbReference type="NCBI Taxonomy" id="360102"/>
    <lineage>
        <taxon>Bacteria</taxon>
        <taxon>Pseudomonadati</taxon>
        <taxon>Pseudomonadota</taxon>
        <taxon>Gammaproteobacteria</taxon>
        <taxon>Enterobacterales</taxon>
        <taxon>Yersiniaceae</taxon>
        <taxon>Yersinia</taxon>
    </lineage>
</organism>
<evidence type="ECO:0000313" key="5">
    <source>
        <dbReference type="EMBL" id="ABG15016.1"/>
    </source>
</evidence>
<keyword evidence="1 2" id="KW-0238">DNA-binding</keyword>
<sequence precursor="true">MHTIIEKNMNKQSHIVNGWLIDLTSGFITHQETREKKRLGEYQLKLINVLLEHAGEILSRDELTNLVWKRRVIGNNSLPNAIHTLRVALGDENKQQRIIQTIPKIGYLLDASFCEIIDATKETETAEQTALAQTDDEEIVAPLNGVTLHEAVAASASDIAHSRIAETNEEPADTAINAPLPPTQTGPVVMTRQHVTASQRPPWNIFSYWSRVAIALLVLITAVAFYRLFPQNKGVSYTAIEQDQEAYSNIRLFQLVDSALSLQQEEKLNQRLKDTLYAINKQSKAKSMSINIYYYVSLRRLDFTFSVESQCENKQLGMTIYHWRQNSQLLNNLIYREMERKINEMVNC</sequence>
<dbReference type="Pfam" id="PF00486">
    <property type="entry name" value="Trans_reg_C"/>
    <property type="match status" value="1"/>
</dbReference>
<name>A0A0E1NZ15_YERPA</name>
<keyword evidence="3" id="KW-0812">Transmembrane</keyword>
<dbReference type="InterPro" id="IPR016032">
    <property type="entry name" value="Sig_transdc_resp-reg_C-effctor"/>
</dbReference>
<evidence type="ECO:0000256" key="1">
    <source>
        <dbReference type="ARBA" id="ARBA00023125"/>
    </source>
</evidence>
<evidence type="ECO:0000256" key="2">
    <source>
        <dbReference type="PROSITE-ProRule" id="PRU01091"/>
    </source>
</evidence>
<dbReference type="KEGG" id="ypa:YPA_3054"/>
<dbReference type="AlphaFoldDB" id="A0A0E1NZ15"/>
<dbReference type="SMART" id="SM00862">
    <property type="entry name" value="Trans_reg_C"/>
    <property type="match status" value="1"/>
</dbReference>
<evidence type="ECO:0000259" key="4">
    <source>
        <dbReference type="PROSITE" id="PS51755"/>
    </source>
</evidence>
<evidence type="ECO:0000256" key="3">
    <source>
        <dbReference type="SAM" id="Phobius"/>
    </source>
</evidence>
<dbReference type="PATRIC" id="fig|360102.15.peg.1759"/>
<dbReference type="InterPro" id="IPR001867">
    <property type="entry name" value="OmpR/PhoB-type_DNA-bd"/>
</dbReference>
<dbReference type="InterPro" id="IPR036388">
    <property type="entry name" value="WH-like_DNA-bd_sf"/>
</dbReference>